<feature type="region of interest" description="Disordered" evidence="6">
    <location>
        <begin position="1343"/>
        <end position="1413"/>
    </location>
</feature>
<dbReference type="Gramene" id="CDF77490">
    <property type="protein sequence ID" value="CDF77490"/>
    <property type="gene ID" value="CHC_T00001600001"/>
</dbReference>
<organism evidence="7 8">
    <name type="scientific">Chondrus crispus</name>
    <name type="common">Carrageen Irish moss</name>
    <name type="synonym">Polymorpha crispa</name>
    <dbReference type="NCBI Taxonomy" id="2769"/>
    <lineage>
        <taxon>Eukaryota</taxon>
        <taxon>Rhodophyta</taxon>
        <taxon>Florideophyceae</taxon>
        <taxon>Rhodymeniophycidae</taxon>
        <taxon>Gigartinales</taxon>
        <taxon>Gigartinaceae</taxon>
        <taxon>Chondrus</taxon>
    </lineage>
</organism>
<comment type="subcellular location">
    <subcellularLocation>
        <location evidence="1">Nucleus</location>
    </subcellularLocation>
</comment>
<dbReference type="GO" id="GO:1990918">
    <property type="term" value="P:double-strand break repair involved in meiotic recombination"/>
    <property type="evidence" value="ECO:0007669"/>
    <property type="project" value="TreeGrafter"/>
</dbReference>
<reference evidence="8" key="1">
    <citation type="journal article" date="2013" name="Proc. Natl. Acad. Sci. U.S.A.">
        <title>Genome structure and metabolic features in the red seaweed Chondrus crispus shed light on evolution of the Archaeplastida.</title>
        <authorList>
            <person name="Collen J."/>
            <person name="Porcel B."/>
            <person name="Carre W."/>
            <person name="Ball S.G."/>
            <person name="Chaparro C."/>
            <person name="Tonon T."/>
            <person name="Barbeyron T."/>
            <person name="Michel G."/>
            <person name="Noel B."/>
            <person name="Valentin K."/>
            <person name="Elias M."/>
            <person name="Artiguenave F."/>
            <person name="Arun A."/>
            <person name="Aury J.M."/>
            <person name="Barbosa-Neto J.F."/>
            <person name="Bothwell J.H."/>
            <person name="Bouget F.Y."/>
            <person name="Brillet L."/>
            <person name="Cabello-Hurtado F."/>
            <person name="Capella-Gutierrez S."/>
            <person name="Charrier B."/>
            <person name="Cladiere L."/>
            <person name="Cock J.M."/>
            <person name="Coelho S.M."/>
            <person name="Colleoni C."/>
            <person name="Czjzek M."/>
            <person name="Da Silva C."/>
            <person name="Delage L."/>
            <person name="Denoeud F."/>
            <person name="Deschamps P."/>
            <person name="Dittami S.M."/>
            <person name="Gabaldon T."/>
            <person name="Gachon C.M."/>
            <person name="Groisillier A."/>
            <person name="Herve C."/>
            <person name="Jabbari K."/>
            <person name="Katinka M."/>
            <person name="Kloareg B."/>
            <person name="Kowalczyk N."/>
            <person name="Labadie K."/>
            <person name="Leblanc C."/>
            <person name="Lopez P.J."/>
            <person name="McLachlan D.H."/>
            <person name="Meslet-Cladiere L."/>
            <person name="Moustafa A."/>
            <person name="Nehr Z."/>
            <person name="Nyvall Collen P."/>
            <person name="Panaud O."/>
            <person name="Partensky F."/>
            <person name="Poulain J."/>
            <person name="Rensing S.A."/>
            <person name="Rousvoal S."/>
            <person name="Samson G."/>
            <person name="Symeonidi A."/>
            <person name="Weissenbach J."/>
            <person name="Zambounis A."/>
            <person name="Wincker P."/>
            <person name="Boyen C."/>
        </authorList>
    </citation>
    <scope>NUCLEOTIDE SEQUENCE [LARGE SCALE GENOMIC DNA]</scope>
    <source>
        <strain evidence="8">cv. Stackhouse</strain>
    </source>
</reference>
<keyword evidence="8" id="KW-1185">Reference proteome</keyword>
<dbReference type="STRING" id="2769.S0F2X8"/>
<sequence length="1413" mass="156291">MVTCIVNKISEFGEESNAENNIATILLNQLRWLDFIVDGPALCESLLSIVPIVSYSVQRALIEALPEILDDSSREVAVTEMIRILEESPSLMGSVVDAIGALGVNDARLPDVNASILSTLNAANRDMLPVSLKYLLRTCPPSLLSSTVSALRHTLAMPSLGPGPGRLSLDAVKSGLRMKKQIADQVLKVLRGIDKPSDHKPSDFWLIIALFDSPMHRKPAEILFRKKAAKAVFSKALIDAALAPFADAFGGLTHRLLYIAGIALKSSELGARSTGITLYALVFQLFPDGNVRRNIVMALLDHTGTRKAQEVDAALEALVVIARENETNRALLPHSAVIQGLLDFLEFFSDSQLRSIWTILGYLCRASSAKVIHESSSRGGERKKKTNSQQQKDAIMHAEEENCAGESELAMLEILLRKELTHVDTFYRRIGVLGACTMIKVLGNSVENNILSMMLDIGRSHPLSQALAFDELARVFSDGTPTSKDTAEFIRKTVSNVFEKKYIRDRDTLENLPTVNEVLPAELFGNLEGDDVEFCFSIAALARTGETLKDSQDAVRAMVPNLRLLCVMTASRYEGSLSEIDATIGAPLHMAVVPSEQSIANLPTRAKGDLLLSLFTAHGWVVELLNGFSDQESTEMKAKCIKRVDDLLTLSNQISLCVTHIPLWKEVIFDSYSGSRCGPAQQRKDEFRRKAGKGSTGSRVLRESRELGAKGQEWLPFARQLDATALSLIRVTSPVSWRFTEVESECGKEGNPVTESVRLSSRGLLHLLSELAVHIEKIVGGEFRDPNAIGVVLFRSSNSAAKNVEMGGSSAEASTSFRLKNFTALQTPLTALPSQIRRCLDKILPNGNDSAESDSTIEVNRKSIELCLRCLAEALNSKAVADPAAAEFLFTVLGSIRLDGSPPVEPSDPLTSEDIHIAAREAFGQLRVMLREIMAVDENQEDDDEQRGCADAIGFVACCSILGVLDSVYGHCSEMDQKRLGPQFSESAISVISHRWDIASLRSRRTQKLIPGIVKIYVQTSTDPFRTAEDLRLKVVSMTERQATLQNKPLETQNADGSSQRGASVLGTLTEQTVNAFTIAILEQYIWLFKSFRPRSFEDPEDAFQKMAEFMRTELPLYTLARQNQRMLGPVMRAGRTFVELFLKSCLPFLKENFKEHRSAVVQICKAHQKPTRVLQTFCAHSKFTRDSSLTGLVPPLRKSLELLLYRVKDLMQSHNATDAFQLGNLKHRDINGDVLNSQHLQYKSESENESEYSSDESDGDNMDQPIAHLPRLGNDSERKQKKPLGKSTGRLSRRNNSKIRKGQAEAKGQKRRSAEIGTQHLRGENEISATRAEAAIGTEHVALNDDEVAEDQVSRTQPKRRKKRRITYESDDERPRNPLIDDEAGYGSGDEDDNDIGDLSQFIVFGDEEEEE</sequence>
<proteinExistence type="inferred from homology"/>
<dbReference type="KEGG" id="ccp:CHC_T00001600001"/>
<keyword evidence="2" id="KW-1017">Isopeptide bond</keyword>
<feature type="region of interest" description="Disordered" evidence="6">
    <location>
        <begin position="678"/>
        <end position="699"/>
    </location>
</feature>
<feature type="compositionally biased region" description="Acidic residues" evidence="6">
    <location>
        <begin position="1248"/>
        <end position="1262"/>
    </location>
</feature>
<evidence type="ECO:0000256" key="3">
    <source>
        <dbReference type="ARBA" id="ARBA00022843"/>
    </source>
</evidence>
<comment type="similarity">
    <text evidence="5">Belongs to the Fanconi anemia protein FANCD2 family.</text>
</comment>
<dbReference type="PhylomeDB" id="S0F2X8"/>
<name>S0F2X8_CHOCR</name>
<feature type="compositionally biased region" description="Basic and acidic residues" evidence="6">
    <location>
        <begin position="1303"/>
        <end position="1315"/>
    </location>
</feature>
<dbReference type="GO" id="GO:0000793">
    <property type="term" value="C:condensed chromosome"/>
    <property type="evidence" value="ECO:0007669"/>
    <property type="project" value="TreeGrafter"/>
</dbReference>
<dbReference type="EMBL" id="HG001573">
    <property type="protein sequence ID" value="CDF77490.1"/>
    <property type="molecule type" value="Genomic_DNA"/>
</dbReference>
<dbReference type="GeneID" id="17320244"/>
<evidence type="ECO:0000313" key="7">
    <source>
        <dbReference type="EMBL" id="CDF77490.1"/>
    </source>
</evidence>
<dbReference type="GO" id="GO:0036297">
    <property type="term" value="P:interstrand cross-link repair"/>
    <property type="evidence" value="ECO:0007669"/>
    <property type="project" value="TreeGrafter"/>
</dbReference>
<dbReference type="Pfam" id="PF14631">
    <property type="entry name" value="FancD2"/>
    <property type="match status" value="4"/>
</dbReference>
<dbReference type="OMA" id="QCIRGNT"/>
<dbReference type="RefSeq" id="XP_005712529.1">
    <property type="nucleotide sequence ID" value="XM_005712472.1"/>
</dbReference>
<evidence type="ECO:0000256" key="1">
    <source>
        <dbReference type="ARBA" id="ARBA00004123"/>
    </source>
</evidence>
<dbReference type="GO" id="GO:0031573">
    <property type="term" value="P:mitotic intra-S DNA damage checkpoint signaling"/>
    <property type="evidence" value="ECO:0007669"/>
    <property type="project" value="TreeGrafter"/>
</dbReference>
<dbReference type="Proteomes" id="UP000012073">
    <property type="component" value="Unassembled WGS sequence"/>
</dbReference>
<gene>
    <name evidence="7" type="ORF">CHC_T00001600001</name>
</gene>
<evidence type="ECO:0000313" key="8">
    <source>
        <dbReference type="Proteomes" id="UP000012073"/>
    </source>
</evidence>
<keyword evidence="4" id="KW-0539">Nucleus</keyword>
<evidence type="ECO:0000256" key="5">
    <source>
        <dbReference type="ARBA" id="ARBA00093456"/>
    </source>
</evidence>
<evidence type="ECO:0000256" key="2">
    <source>
        <dbReference type="ARBA" id="ARBA00022499"/>
    </source>
</evidence>
<feature type="region of interest" description="Disordered" evidence="6">
    <location>
        <begin position="1242"/>
        <end position="1318"/>
    </location>
</feature>
<dbReference type="OrthoDB" id="4570at2759"/>
<dbReference type="PANTHER" id="PTHR32086:SF0">
    <property type="entry name" value="FANCONI ANEMIA GROUP D2 PROTEIN"/>
    <property type="match status" value="1"/>
</dbReference>
<evidence type="ECO:0000256" key="6">
    <source>
        <dbReference type="SAM" id="MobiDB-lite"/>
    </source>
</evidence>
<evidence type="ECO:0000256" key="4">
    <source>
        <dbReference type="ARBA" id="ARBA00023242"/>
    </source>
</evidence>
<dbReference type="GO" id="GO:0007129">
    <property type="term" value="P:homologous chromosome pairing at meiosis"/>
    <property type="evidence" value="ECO:0007669"/>
    <property type="project" value="TreeGrafter"/>
</dbReference>
<feature type="compositionally biased region" description="Acidic residues" evidence="6">
    <location>
        <begin position="1381"/>
        <end position="1397"/>
    </location>
</feature>
<protein>
    <recommendedName>
        <fullName evidence="9">Fanconi anemia group D2 protein</fullName>
    </recommendedName>
</protein>
<dbReference type="PANTHER" id="PTHR32086">
    <property type="entry name" value="FANCONI ANEMIA GROUP D2 PROTEIN"/>
    <property type="match status" value="1"/>
</dbReference>
<dbReference type="GO" id="GO:0005634">
    <property type="term" value="C:nucleus"/>
    <property type="evidence" value="ECO:0007669"/>
    <property type="project" value="UniProtKB-SubCell"/>
</dbReference>
<keyword evidence="3" id="KW-0832">Ubl conjugation</keyword>
<dbReference type="GO" id="GO:0070182">
    <property type="term" value="F:DNA polymerase binding"/>
    <property type="evidence" value="ECO:0007669"/>
    <property type="project" value="TreeGrafter"/>
</dbReference>
<accession>S0F2X8</accession>
<evidence type="ECO:0008006" key="9">
    <source>
        <dbReference type="Google" id="ProtNLM"/>
    </source>
</evidence>
<feature type="compositionally biased region" description="Basic residues" evidence="6">
    <location>
        <begin position="1292"/>
        <end position="1302"/>
    </location>
</feature>
<dbReference type="InterPro" id="IPR029448">
    <property type="entry name" value="FANCD2"/>
</dbReference>